<proteinExistence type="predicted"/>
<dbReference type="Proteomes" id="UP000694856">
    <property type="component" value="Chromosome 10"/>
</dbReference>
<dbReference type="KEGG" id="cfr:116666410"/>
<dbReference type="AlphaFoldDB" id="A0A8B8TR10"/>
<dbReference type="RefSeq" id="XP_032344706.1">
    <property type="nucleotide sequence ID" value="XM_032488815.1"/>
</dbReference>
<accession>A0A8B8TR10</accession>
<reference evidence="3" key="1">
    <citation type="submission" date="2025-08" db="UniProtKB">
        <authorList>
            <consortium name="RefSeq"/>
        </authorList>
    </citation>
    <scope>IDENTIFICATION</scope>
    <source>
        <tissue evidence="3">Ear skin</tissue>
    </source>
</reference>
<evidence type="ECO:0000313" key="3">
    <source>
        <dbReference type="RefSeq" id="XP_032344706.1"/>
    </source>
</evidence>
<keyword evidence="2" id="KW-1185">Reference proteome</keyword>
<evidence type="ECO:0000256" key="1">
    <source>
        <dbReference type="SAM" id="MobiDB-lite"/>
    </source>
</evidence>
<feature type="region of interest" description="Disordered" evidence="1">
    <location>
        <begin position="16"/>
        <end position="108"/>
    </location>
</feature>
<name>A0A8B8TR10_CAMFR</name>
<protein>
    <submittedName>
        <fullName evidence="3">Uncharacterized protein C10orf95-like</fullName>
    </submittedName>
</protein>
<evidence type="ECO:0000313" key="2">
    <source>
        <dbReference type="Proteomes" id="UP000694856"/>
    </source>
</evidence>
<organism evidence="2 3">
    <name type="scientific">Camelus ferus</name>
    <name type="common">Wild bactrian camel</name>
    <name type="synonym">Camelus bactrianus ferus</name>
    <dbReference type="NCBI Taxonomy" id="419612"/>
    <lineage>
        <taxon>Eukaryota</taxon>
        <taxon>Metazoa</taxon>
        <taxon>Chordata</taxon>
        <taxon>Craniata</taxon>
        <taxon>Vertebrata</taxon>
        <taxon>Euteleostomi</taxon>
        <taxon>Mammalia</taxon>
        <taxon>Eutheria</taxon>
        <taxon>Laurasiatheria</taxon>
        <taxon>Artiodactyla</taxon>
        <taxon>Tylopoda</taxon>
        <taxon>Camelidae</taxon>
        <taxon>Camelus</taxon>
    </lineage>
</organism>
<gene>
    <name evidence="3" type="primary">LOC116666410</name>
</gene>
<sequence length="108" mass="10773">MGCGYTAVGREVALASGQRTSTTHSAVGAAPSVSKVTGALGRPLPGPNGAASDGPGAPPRGSGGNGQAGRPRRRPRSRRPGLRPSPARGFSTTPPPGSARRPRPPFPC</sequence>
<feature type="compositionally biased region" description="Basic residues" evidence="1">
    <location>
        <begin position="70"/>
        <end position="81"/>
    </location>
</feature>
<dbReference type="GeneID" id="116666410"/>